<accession>A0ABU7E9X3</accession>
<protein>
    <submittedName>
        <fullName evidence="1">Uncharacterized protein</fullName>
    </submittedName>
</protein>
<sequence length="112" mass="12751">MPGEKRSLFLDILGGSKRQIKHCGDISRSFLRLKGLNVSRWACDSQSPNPTRCHFMWHLRIKVCREHPRRVSSGISHLGRKCQFYQNADCCLPPGKHRLDVMCAQDGSTKTA</sequence>
<comment type="caution">
    <text evidence="1">The sequence shown here is derived from an EMBL/GenBank/DDBJ whole genome shotgun (WGS) entry which is preliminary data.</text>
</comment>
<evidence type="ECO:0000313" key="1">
    <source>
        <dbReference type="EMBL" id="MED6283999.1"/>
    </source>
</evidence>
<keyword evidence="2" id="KW-1185">Reference proteome</keyword>
<gene>
    <name evidence="1" type="ORF">CHARACLAT_014847</name>
</gene>
<name>A0ABU7E9X3_9TELE</name>
<dbReference type="EMBL" id="JAHUTJ010050310">
    <property type="protein sequence ID" value="MED6283999.1"/>
    <property type="molecule type" value="Genomic_DNA"/>
</dbReference>
<evidence type="ECO:0000313" key="2">
    <source>
        <dbReference type="Proteomes" id="UP001352852"/>
    </source>
</evidence>
<dbReference type="Proteomes" id="UP001352852">
    <property type="component" value="Unassembled WGS sequence"/>
</dbReference>
<proteinExistence type="predicted"/>
<reference evidence="1 2" key="1">
    <citation type="submission" date="2021-06" db="EMBL/GenBank/DDBJ databases">
        <authorList>
            <person name="Palmer J.M."/>
        </authorList>
    </citation>
    <scope>NUCLEOTIDE SEQUENCE [LARGE SCALE GENOMIC DNA]</scope>
    <source>
        <strain evidence="1 2">CL_MEX2019</strain>
        <tissue evidence="1">Muscle</tissue>
    </source>
</reference>
<organism evidence="1 2">
    <name type="scientific">Characodon lateralis</name>
    <dbReference type="NCBI Taxonomy" id="208331"/>
    <lineage>
        <taxon>Eukaryota</taxon>
        <taxon>Metazoa</taxon>
        <taxon>Chordata</taxon>
        <taxon>Craniata</taxon>
        <taxon>Vertebrata</taxon>
        <taxon>Euteleostomi</taxon>
        <taxon>Actinopterygii</taxon>
        <taxon>Neopterygii</taxon>
        <taxon>Teleostei</taxon>
        <taxon>Neoteleostei</taxon>
        <taxon>Acanthomorphata</taxon>
        <taxon>Ovalentaria</taxon>
        <taxon>Atherinomorphae</taxon>
        <taxon>Cyprinodontiformes</taxon>
        <taxon>Goodeidae</taxon>
        <taxon>Characodon</taxon>
    </lineage>
</organism>